<dbReference type="EMBL" id="CP003125">
    <property type="protein sequence ID" value="AEV20309.1"/>
    <property type="molecule type" value="Genomic_DNA"/>
</dbReference>
<evidence type="ECO:0000313" key="3">
    <source>
        <dbReference type="Proteomes" id="UP000005636"/>
    </source>
</evidence>
<evidence type="ECO:0000256" key="1">
    <source>
        <dbReference type="SAM" id="Phobius"/>
    </source>
</evidence>
<gene>
    <name evidence="2" type="ORF">GTCCBUS3UF5_30060</name>
</gene>
<dbReference type="Proteomes" id="UP000005636">
    <property type="component" value="Chromosome"/>
</dbReference>
<keyword evidence="1" id="KW-0472">Membrane</keyword>
<name>A0ABM5ML49_GEOTH</name>
<evidence type="ECO:0000313" key="2">
    <source>
        <dbReference type="EMBL" id="AEV20309.1"/>
    </source>
</evidence>
<sequence length="259" mass="29193">MEGEGNVKSFRFFFYIAVIIILNLIPLKAFAYSYGDPNKEAVAEAYKEMKEKLNEQPPNFAAAKEIFETVKEEIDMHMGPEPSKAVLAAIEAKDRQTVIKDMENILVLNIARRLDNIEANFDQYDTSKRLLAKAFATYEALSPVIQGKDPALDKQLRTEFDKALQSLGNPGLFGVGEKKSDINVFKKSKETILTTLQKQFGLKSLKVGHFSENAAEKPDAVQKKEWTDLSKVKNWIPLVVIVIVVLGAALIYVRRRKRA</sequence>
<reference evidence="2 3" key="1">
    <citation type="submission" date="2011-11" db="EMBL/GenBank/DDBJ databases">
        <title>Complete genome sequence of thermophilic Geobacillus thermoleovorans CCB_US3_UF5.</title>
        <authorList>
            <person name="Muhd Sakaff M.K.L."/>
            <person name="Abdul Rahman A.Y."/>
            <person name="Saito J.A."/>
            <person name="Hou S."/>
            <person name="Alam M."/>
        </authorList>
    </citation>
    <scope>NUCLEOTIDE SEQUENCE [LARGE SCALE GENOMIC DNA]</scope>
    <source>
        <strain evidence="2 3">CCB_US3_UF5</strain>
    </source>
</reference>
<organism evidence="2 3">
    <name type="scientific">Geobacillus thermoleovorans CCB_US3_UF5</name>
    <dbReference type="NCBI Taxonomy" id="1111068"/>
    <lineage>
        <taxon>Bacteria</taxon>
        <taxon>Bacillati</taxon>
        <taxon>Bacillota</taxon>
        <taxon>Bacilli</taxon>
        <taxon>Bacillales</taxon>
        <taxon>Anoxybacillaceae</taxon>
        <taxon>Geobacillus</taxon>
        <taxon>Geobacillus thermoleovorans group</taxon>
    </lineage>
</organism>
<feature type="transmembrane region" description="Helical" evidence="1">
    <location>
        <begin position="235"/>
        <end position="253"/>
    </location>
</feature>
<keyword evidence="3" id="KW-1185">Reference proteome</keyword>
<accession>A0ABM5ML49</accession>
<protein>
    <submittedName>
        <fullName evidence="2">Conserved secreted or membrane protein</fullName>
    </submittedName>
</protein>
<keyword evidence="1" id="KW-0812">Transmembrane</keyword>
<proteinExistence type="predicted"/>
<feature type="transmembrane region" description="Helical" evidence="1">
    <location>
        <begin position="12"/>
        <end position="34"/>
    </location>
</feature>
<keyword evidence="1" id="KW-1133">Transmembrane helix</keyword>